<dbReference type="GO" id="GO:1901135">
    <property type="term" value="P:carbohydrate derivative metabolic process"/>
    <property type="evidence" value="ECO:0007669"/>
    <property type="project" value="UniProtKB-ARBA"/>
</dbReference>
<dbReference type="Proteomes" id="UP000533461">
    <property type="component" value="Unassembled WGS sequence"/>
</dbReference>
<gene>
    <name evidence="3" type="ORF">HV056_20240</name>
</gene>
<name>A0A7W3CD98_ENTAS</name>
<dbReference type="PANTHER" id="PTHR12526">
    <property type="entry name" value="GLYCOSYLTRANSFERASE"/>
    <property type="match status" value="1"/>
</dbReference>
<dbReference type="Pfam" id="PF13439">
    <property type="entry name" value="Glyco_transf_4"/>
    <property type="match status" value="1"/>
</dbReference>
<dbReference type="EMBL" id="JABXRP010000001">
    <property type="protein sequence ID" value="MBA8078847.1"/>
    <property type="molecule type" value="Genomic_DNA"/>
</dbReference>
<dbReference type="Pfam" id="PF00534">
    <property type="entry name" value="Glycos_transf_1"/>
    <property type="match status" value="1"/>
</dbReference>
<accession>A0A7W3CD98</accession>
<keyword evidence="3" id="KW-0808">Transferase</keyword>
<evidence type="ECO:0000259" key="1">
    <source>
        <dbReference type="Pfam" id="PF00534"/>
    </source>
</evidence>
<dbReference type="CDD" id="cd03801">
    <property type="entry name" value="GT4_PimA-like"/>
    <property type="match status" value="1"/>
</dbReference>
<evidence type="ECO:0000259" key="2">
    <source>
        <dbReference type="Pfam" id="PF13439"/>
    </source>
</evidence>
<dbReference type="RefSeq" id="WP_158002638.1">
    <property type="nucleotide sequence ID" value="NZ_CP011591.1"/>
</dbReference>
<dbReference type="AlphaFoldDB" id="A0A7W3CD98"/>
<feature type="domain" description="Glycosyl transferase family 1" evidence="1">
    <location>
        <begin position="191"/>
        <end position="349"/>
    </location>
</feature>
<feature type="domain" description="Glycosyltransferase subfamily 4-like N-terminal" evidence="2">
    <location>
        <begin position="80"/>
        <end position="173"/>
    </location>
</feature>
<dbReference type="InterPro" id="IPR001296">
    <property type="entry name" value="Glyco_trans_1"/>
</dbReference>
<dbReference type="GO" id="GO:0016757">
    <property type="term" value="F:glycosyltransferase activity"/>
    <property type="evidence" value="ECO:0007669"/>
    <property type="project" value="InterPro"/>
</dbReference>
<evidence type="ECO:0000313" key="3">
    <source>
        <dbReference type="EMBL" id="MBA8078847.1"/>
    </source>
</evidence>
<protein>
    <submittedName>
        <fullName evidence="3">Glycosyltransferase family 4 protein</fullName>
    </submittedName>
</protein>
<dbReference type="InterPro" id="IPR028098">
    <property type="entry name" value="Glyco_trans_4-like_N"/>
</dbReference>
<comment type="caution">
    <text evidence="3">The sequence shown here is derived from an EMBL/GenBank/DDBJ whole genome shotgun (WGS) entry which is preliminary data.</text>
</comment>
<proteinExistence type="predicted"/>
<organism evidence="3 4">
    <name type="scientific">Enterobacter asburiae</name>
    <dbReference type="NCBI Taxonomy" id="61645"/>
    <lineage>
        <taxon>Bacteria</taxon>
        <taxon>Pseudomonadati</taxon>
        <taxon>Pseudomonadota</taxon>
        <taxon>Gammaproteobacteria</taxon>
        <taxon>Enterobacterales</taxon>
        <taxon>Enterobacteriaceae</taxon>
        <taxon>Enterobacter</taxon>
        <taxon>Enterobacter cloacae complex</taxon>
    </lineage>
</organism>
<reference evidence="3 4" key="1">
    <citation type="submission" date="2020-06" db="EMBL/GenBank/DDBJ databases">
        <title>REHAB project genomes.</title>
        <authorList>
            <person name="Shaw L.P."/>
        </authorList>
    </citation>
    <scope>NUCLEOTIDE SEQUENCE [LARGE SCALE GENOMIC DNA]</scope>
    <source>
        <strain evidence="3 4">RHBSTW-00074</strain>
    </source>
</reference>
<sequence length="372" mass="41940">MKRIAIFHPVDDSYGASKILAYVIGFLSEKYICDVYIPKNNNVIAGMLVSYKNINFYELPSLPVIHRGMYNFKGVLKWLMMNIKLFLLMRKTRGKYDLIYINTLALFSIVIIAKSLNIKSLVHCHEYLNGSLYGRLIKRTVQYCATVIVSVSNHVASYISDFKSNSHVIHNGIPDLGLQKIALLDNGFVNFAMVGRVMPEKGQWFLLEALKAMPKESLAKIKVHVYGDAPPTRKKLMSKFIEDINLARLNDTVIVYGFDPEASEKIQRLDCCLVPSLMPDPFPTTVLEAMRASKIVIATNHGGAKEVIDSGVNGFSINPNDVKQLSSVLSDVACMTVTERELMGMNARKTYSNEFTLEQFKKRFLTTLSLYL</sequence>
<dbReference type="PANTHER" id="PTHR12526:SF627">
    <property type="entry name" value="D-RHAMNOSYLTRANSFERASE WBPZ"/>
    <property type="match status" value="1"/>
</dbReference>
<dbReference type="Gene3D" id="3.40.50.2000">
    <property type="entry name" value="Glycogen Phosphorylase B"/>
    <property type="match status" value="2"/>
</dbReference>
<evidence type="ECO:0000313" key="4">
    <source>
        <dbReference type="Proteomes" id="UP000533461"/>
    </source>
</evidence>
<dbReference type="SUPFAM" id="SSF53756">
    <property type="entry name" value="UDP-Glycosyltransferase/glycogen phosphorylase"/>
    <property type="match status" value="1"/>
</dbReference>